<sequence>MWRKVKTLPQLTKIRGEQPTHDTQRGSTEAYLSEQVLARVYINIPDEPTVTNVERILIDKFGPATHMFHSELVTDPRHQTRGMNLENMGAARHRLVVLNEIPQYVTTITIYQMNSLLHCEGPKACPWYFRSVCLTRQRWQMTPDSLWVFSATDALGTASANGPTATGAPERASNGGTHKVLEANKEIQDENDGNSQGNQADDQGEHGDDESVQPRRETFEE</sequence>
<evidence type="ECO:0000313" key="3">
    <source>
        <dbReference type="Proteomes" id="UP000054560"/>
    </source>
</evidence>
<protein>
    <submittedName>
        <fullName evidence="2">Uncharacterized protein</fullName>
    </submittedName>
</protein>
<evidence type="ECO:0000313" key="2">
    <source>
        <dbReference type="EMBL" id="KNC86984.1"/>
    </source>
</evidence>
<dbReference type="RefSeq" id="XP_014160886.1">
    <property type="nucleotide sequence ID" value="XM_014305411.1"/>
</dbReference>
<dbReference type="GeneID" id="25901381"/>
<dbReference type="Proteomes" id="UP000054560">
    <property type="component" value="Unassembled WGS sequence"/>
</dbReference>
<accession>A0A0L0GDJ0</accession>
<feature type="region of interest" description="Disordered" evidence="1">
    <location>
        <begin position="159"/>
        <end position="221"/>
    </location>
</feature>
<organism evidence="2 3">
    <name type="scientific">Sphaeroforma arctica JP610</name>
    <dbReference type="NCBI Taxonomy" id="667725"/>
    <lineage>
        <taxon>Eukaryota</taxon>
        <taxon>Ichthyosporea</taxon>
        <taxon>Ichthyophonida</taxon>
        <taxon>Sphaeroforma</taxon>
    </lineage>
</organism>
<dbReference type="EMBL" id="KQ241627">
    <property type="protein sequence ID" value="KNC86984.1"/>
    <property type="molecule type" value="Genomic_DNA"/>
</dbReference>
<gene>
    <name evidence="2" type="ORF">SARC_00877</name>
</gene>
<evidence type="ECO:0000256" key="1">
    <source>
        <dbReference type="SAM" id="MobiDB-lite"/>
    </source>
</evidence>
<reference evidence="2 3" key="1">
    <citation type="submission" date="2011-02" db="EMBL/GenBank/DDBJ databases">
        <title>The Genome Sequence of Sphaeroforma arctica JP610.</title>
        <authorList>
            <consortium name="The Broad Institute Genome Sequencing Platform"/>
            <person name="Russ C."/>
            <person name="Cuomo C."/>
            <person name="Young S.K."/>
            <person name="Zeng Q."/>
            <person name="Gargeya S."/>
            <person name="Alvarado L."/>
            <person name="Berlin A."/>
            <person name="Chapman S.B."/>
            <person name="Chen Z."/>
            <person name="Freedman E."/>
            <person name="Gellesch M."/>
            <person name="Goldberg J."/>
            <person name="Griggs A."/>
            <person name="Gujja S."/>
            <person name="Heilman E."/>
            <person name="Heiman D."/>
            <person name="Howarth C."/>
            <person name="Mehta T."/>
            <person name="Neiman D."/>
            <person name="Pearson M."/>
            <person name="Roberts A."/>
            <person name="Saif S."/>
            <person name="Shea T."/>
            <person name="Shenoy N."/>
            <person name="Sisk P."/>
            <person name="Stolte C."/>
            <person name="Sykes S."/>
            <person name="White J."/>
            <person name="Yandava C."/>
            <person name="Burger G."/>
            <person name="Gray M.W."/>
            <person name="Holland P.W.H."/>
            <person name="King N."/>
            <person name="Lang F.B.F."/>
            <person name="Roger A.J."/>
            <person name="Ruiz-Trillo I."/>
            <person name="Haas B."/>
            <person name="Nusbaum C."/>
            <person name="Birren B."/>
        </authorList>
    </citation>
    <scope>NUCLEOTIDE SEQUENCE [LARGE SCALE GENOMIC DNA]</scope>
    <source>
        <strain evidence="2 3">JP610</strain>
    </source>
</reference>
<name>A0A0L0GDJ0_9EUKA</name>
<keyword evidence="3" id="KW-1185">Reference proteome</keyword>
<proteinExistence type="predicted"/>
<feature type="compositionally biased region" description="Basic and acidic residues" evidence="1">
    <location>
        <begin position="212"/>
        <end position="221"/>
    </location>
</feature>
<dbReference type="AlphaFoldDB" id="A0A0L0GDJ0"/>
<feature type="compositionally biased region" description="Basic and acidic residues" evidence="1">
    <location>
        <begin position="179"/>
        <end position="188"/>
    </location>
</feature>